<protein>
    <submittedName>
        <fullName evidence="2">Uncharacterized protein</fullName>
    </submittedName>
</protein>
<comment type="caution">
    <text evidence="2">The sequence shown here is derived from an EMBL/GenBank/DDBJ whole genome shotgun (WGS) entry which is preliminary data.</text>
</comment>
<dbReference type="EMBL" id="DSID01000359">
    <property type="protein sequence ID" value="HEX70508.1"/>
    <property type="molecule type" value="Genomic_DNA"/>
</dbReference>
<reference evidence="2" key="1">
    <citation type="journal article" date="2020" name="mSystems">
        <title>Genome- and Community-Level Interaction Insights into Carbon Utilization and Element Cycling Functions of Hydrothermarchaeota in Hydrothermal Sediment.</title>
        <authorList>
            <person name="Zhou Z."/>
            <person name="Liu Y."/>
            <person name="Xu W."/>
            <person name="Pan J."/>
            <person name="Luo Z.H."/>
            <person name="Li M."/>
        </authorList>
    </citation>
    <scope>NUCLEOTIDE SEQUENCE [LARGE SCALE GENOMIC DNA]</scope>
    <source>
        <strain evidence="2">SpSt-192</strain>
    </source>
</reference>
<evidence type="ECO:0000256" key="1">
    <source>
        <dbReference type="SAM" id="Phobius"/>
    </source>
</evidence>
<proteinExistence type="predicted"/>
<feature type="transmembrane region" description="Helical" evidence="1">
    <location>
        <begin position="83"/>
        <end position="100"/>
    </location>
</feature>
<feature type="transmembrane region" description="Helical" evidence="1">
    <location>
        <begin position="112"/>
        <end position="133"/>
    </location>
</feature>
<keyword evidence="1" id="KW-0812">Transmembrane</keyword>
<evidence type="ECO:0000313" key="2">
    <source>
        <dbReference type="EMBL" id="HEX70508.1"/>
    </source>
</evidence>
<dbReference type="AlphaFoldDB" id="A0A7C2WIV9"/>
<name>A0A7C2WIV9_9BACT</name>
<dbReference type="Pfam" id="PF19545">
    <property type="entry name" value="DUF6069"/>
    <property type="match status" value="1"/>
</dbReference>
<feature type="transmembrane region" description="Helical" evidence="1">
    <location>
        <begin position="54"/>
        <end position="76"/>
    </location>
</feature>
<accession>A0A7C2WIV9</accession>
<organism evidence="2">
    <name type="scientific">Thermorudis sp</name>
    <dbReference type="NCBI Taxonomy" id="1969470"/>
    <lineage>
        <taxon>Bacteria</taxon>
        <taxon>Pseudomonadati</taxon>
        <taxon>Thermomicrobiota</taxon>
        <taxon>Thermomicrobia</taxon>
        <taxon>Thermomicrobia incertae sedis</taxon>
        <taxon>Thermorudis</taxon>
    </lineage>
</organism>
<dbReference type="InterPro" id="IPR045713">
    <property type="entry name" value="DUF6069"/>
</dbReference>
<feature type="transmembrane region" description="Helical" evidence="1">
    <location>
        <begin position="12"/>
        <end position="34"/>
    </location>
</feature>
<sequence length="141" mass="15057">MPRRRSWRLARLWHAGVLAAIVAVALNVVIYLSADALGASFVVQPPNREPSEVTASGVVVLTAVPLMIATVVYGVLRRFTRRAFRVFVVLALVVFLLLLIPPLGAAQELSTAAALILMHVVATGSILGALALFERSTFPGT</sequence>
<gene>
    <name evidence="2" type="ORF">ENP13_04605</name>
</gene>
<keyword evidence="1" id="KW-0472">Membrane</keyword>
<keyword evidence="1" id="KW-1133">Transmembrane helix</keyword>